<dbReference type="SUPFAM" id="SSF51735">
    <property type="entry name" value="NAD(P)-binding Rossmann-fold domains"/>
    <property type="match status" value="1"/>
</dbReference>
<evidence type="ECO:0000313" key="5">
    <source>
        <dbReference type="EMBL" id="KAB8123439.1"/>
    </source>
</evidence>
<keyword evidence="2" id="KW-0520">NAD</keyword>
<feature type="domain" description="6-phosphogluconate dehydrogenase NADP-binding" evidence="3">
    <location>
        <begin position="7"/>
        <end position="159"/>
    </location>
</feature>
<dbReference type="EMBL" id="QYAZ01000001">
    <property type="protein sequence ID" value="KAB8123439.1"/>
    <property type="molecule type" value="Genomic_DNA"/>
</dbReference>
<accession>A0ABQ6VTD1</accession>
<reference evidence="5 6" key="1">
    <citation type="submission" date="2018-09" db="EMBL/GenBank/DDBJ databases">
        <title>Genome sequence and characterization of the bcs clusters for the production of nanocellulose from the low pH resistant strain Komagataeibacter medellinensis ID13488.</title>
        <authorList>
            <person name="Hernandez-Arriaga A.M."/>
            <person name="Del Cerro C."/>
            <person name="Urbina L."/>
            <person name="Eceiza A."/>
            <person name="Retegi A."/>
            <person name="Prieto M.A."/>
        </authorList>
    </citation>
    <scope>NUCLEOTIDE SEQUENCE [LARGE SCALE GENOMIC DNA]</scope>
    <source>
        <strain evidence="5 6">ID13488</strain>
    </source>
</reference>
<keyword evidence="1" id="KW-0560">Oxidoreductase</keyword>
<dbReference type="InterPro" id="IPR051265">
    <property type="entry name" value="HIBADH-related_NP60_sf"/>
</dbReference>
<comment type="caution">
    <text evidence="5">The sequence shown here is derived from an EMBL/GenBank/DDBJ whole genome shotgun (WGS) entry which is preliminary data.</text>
</comment>
<dbReference type="InterPro" id="IPR029154">
    <property type="entry name" value="HIBADH-like_NADP-bd"/>
</dbReference>
<dbReference type="Pfam" id="PF03446">
    <property type="entry name" value="NAD_binding_2"/>
    <property type="match status" value="1"/>
</dbReference>
<dbReference type="SUPFAM" id="SSF48179">
    <property type="entry name" value="6-phosphogluconate dehydrogenase C-terminal domain-like"/>
    <property type="match status" value="1"/>
</dbReference>
<dbReference type="InterPro" id="IPR036291">
    <property type="entry name" value="NAD(P)-bd_dom_sf"/>
</dbReference>
<sequence length="291" mass="29772">MSNAPLIGFVGFGAMASRMGANLTKAGYRIAAYTPSGKGGDGSTLFLPSARALAAEADIVLVSVPDDEALAKALHGPEGVLAGIKPGCVLINTSTIAPETAEALDTEGTARGLHVIDAPVAGSTPEAEAGNLIVLAGGTADAIARVQKVFDTIGRLTIHAGPAGCGTKLKLVINGIMGSTLAVVAEGVAYGLAAGLDRSMLFDALDEVPVISPHHKRKLKAAKAGDFSPQFPARLMQKDMRLLLTSAARQTAPLPAMAAATQSLSLTRRRHPDADYSALFAVMESLVANTP</sequence>
<keyword evidence="6" id="KW-1185">Reference proteome</keyword>
<dbReference type="Gene3D" id="3.40.50.720">
    <property type="entry name" value="NAD(P)-binding Rossmann-like Domain"/>
    <property type="match status" value="1"/>
</dbReference>
<dbReference type="Pfam" id="PF14833">
    <property type="entry name" value="NAD_binding_11"/>
    <property type="match status" value="1"/>
</dbReference>
<evidence type="ECO:0000256" key="2">
    <source>
        <dbReference type="ARBA" id="ARBA00023027"/>
    </source>
</evidence>
<name>A0ABQ6VTD1_9PROT</name>
<evidence type="ECO:0000259" key="4">
    <source>
        <dbReference type="Pfam" id="PF14833"/>
    </source>
</evidence>
<protein>
    <submittedName>
        <fullName evidence="5">NAD(P)-dependent oxidoreductase</fullName>
    </submittedName>
</protein>
<dbReference type="Proteomes" id="UP000427842">
    <property type="component" value="Unassembled WGS sequence"/>
</dbReference>
<organism evidence="5 6">
    <name type="scientific">Komagataeibacter medellinensis</name>
    <dbReference type="NCBI Taxonomy" id="1177712"/>
    <lineage>
        <taxon>Bacteria</taxon>
        <taxon>Pseudomonadati</taxon>
        <taxon>Pseudomonadota</taxon>
        <taxon>Alphaproteobacteria</taxon>
        <taxon>Acetobacterales</taxon>
        <taxon>Acetobacteraceae</taxon>
        <taxon>Komagataeibacter</taxon>
    </lineage>
</organism>
<dbReference type="InterPro" id="IPR006115">
    <property type="entry name" value="6PGDH_NADP-bd"/>
</dbReference>
<proteinExistence type="predicted"/>
<dbReference type="PANTHER" id="PTHR43580">
    <property type="entry name" value="OXIDOREDUCTASE GLYR1-RELATED"/>
    <property type="match status" value="1"/>
</dbReference>
<dbReference type="PIRSF" id="PIRSF000103">
    <property type="entry name" value="HIBADH"/>
    <property type="match status" value="1"/>
</dbReference>
<dbReference type="Gene3D" id="1.10.1040.10">
    <property type="entry name" value="N-(1-d-carboxylethyl)-l-norvaline Dehydrogenase, domain 2"/>
    <property type="match status" value="1"/>
</dbReference>
<dbReference type="PANTHER" id="PTHR43580:SF2">
    <property type="entry name" value="CYTOKINE-LIKE NUCLEAR FACTOR N-PAC"/>
    <property type="match status" value="1"/>
</dbReference>
<dbReference type="InterPro" id="IPR008927">
    <property type="entry name" value="6-PGluconate_DH-like_C_sf"/>
</dbReference>
<dbReference type="InterPro" id="IPR015815">
    <property type="entry name" value="HIBADH-related"/>
</dbReference>
<evidence type="ECO:0000313" key="6">
    <source>
        <dbReference type="Proteomes" id="UP000427842"/>
    </source>
</evidence>
<dbReference type="RefSeq" id="WP_014106472.1">
    <property type="nucleotide sequence ID" value="NZ_QYAZ01000001.1"/>
</dbReference>
<gene>
    <name evidence="5" type="ORF">D3W54_03585</name>
</gene>
<evidence type="ECO:0000259" key="3">
    <source>
        <dbReference type="Pfam" id="PF03446"/>
    </source>
</evidence>
<feature type="domain" description="3-hydroxyisobutyrate dehydrogenase-like NAD-binding" evidence="4">
    <location>
        <begin position="164"/>
        <end position="281"/>
    </location>
</feature>
<dbReference type="InterPro" id="IPR013328">
    <property type="entry name" value="6PGD_dom2"/>
</dbReference>
<evidence type="ECO:0000256" key="1">
    <source>
        <dbReference type="ARBA" id="ARBA00023002"/>
    </source>
</evidence>